<dbReference type="InterPro" id="IPR051678">
    <property type="entry name" value="AGP_Transferase"/>
</dbReference>
<dbReference type="eggNOG" id="ENOG502RS40">
    <property type="taxonomic scope" value="Eukaryota"/>
</dbReference>
<dbReference type="Gene3D" id="3.90.1200.10">
    <property type="match status" value="1"/>
</dbReference>
<organism evidence="1 2">
    <name type="scientific">Uncinocarpus reesii (strain UAMH 1704)</name>
    <dbReference type="NCBI Taxonomy" id="336963"/>
    <lineage>
        <taxon>Eukaryota</taxon>
        <taxon>Fungi</taxon>
        <taxon>Dikarya</taxon>
        <taxon>Ascomycota</taxon>
        <taxon>Pezizomycotina</taxon>
        <taxon>Eurotiomycetes</taxon>
        <taxon>Eurotiomycetidae</taxon>
        <taxon>Onygenales</taxon>
        <taxon>Onygenaceae</taxon>
        <taxon>Uncinocarpus</taxon>
    </lineage>
</organism>
<evidence type="ECO:0000313" key="2">
    <source>
        <dbReference type="Proteomes" id="UP000002058"/>
    </source>
</evidence>
<dbReference type="InterPro" id="IPR011009">
    <property type="entry name" value="Kinase-like_dom_sf"/>
</dbReference>
<dbReference type="OrthoDB" id="5412996at2759"/>
<dbReference type="HOGENOM" id="CLU_028906_2_0_1"/>
<sequence length="508" mass="58125">MITHLNDKRGIRTLAPFETWNIEIRKRELGPGSNIKVVPGWSCWLIVLRSTSHHLQQSFDEYAALHQTGKLAFHREKKQLKRNFPPEDIIAAMQFDCTRDAHQHRLMEDWANKFDSSLLEIGEMAGKYRQNPRCLLVSKHCEEKLRGEVAVMNLVRQNTSIPVPEVIAYGTAAENPTGLGPFIIMTWVEGTRMKELLETKVRVPSGSEESLLNPEIDVTTLRTLYGEVAGILLQLWALEFDKIGSIDFDSQSSSWDVKSRPVTLGMNELVRYGGIPEEDLTCGTFGSSLGYCFHLCETRELHLRKQRNSINGSRDCRAKFTCRRLLKSMVPLFTSNHDINGPFKLFCDDLGPGNILVDPITNKVTGVIDWEFCYAAPAQFSASPPPWLLLKPISHWVEDEGLQAFLDAYIPKFNVFLQALQEHEAQQQFINPDKILSKRMRDSLENRTVWFNFAIRNGWSTDNLYWNVLDNFVYGTAPQAERIARTTGEAQLRDHRESFVRLKVQELQ</sequence>
<dbReference type="EMBL" id="CH476616">
    <property type="protein sequence ID" value="EEP78376.1"/>
    <property type="molecule type" value="Genomic_DNA"/>
</dbReference>
<name>C4JPQ0_UNCRE</name>
<proteinExistence type="predicted"/>
<reference evidence="2" key="1">
    <citation type="journal article" date="2009" name="Genome Res.">
        <title>Comparative genomic analyses of the human fungal pathogens Coccidioides and their relatives.</title>
        <authorList>
            <person name="Sharpton T.J."/>
            <person name="Stajich J.E."/>
            <person name="Rounsley S.D."/>
            <person name="Gardner M.J."/>
            <person name="Wortman J.R."/>
            <person name="Jordar V.S."/>
            <person name="Maiti R."/>
            <person name="Kodira C.D."/>
            <person name="Neafsey D.E."/>
            <person name="Zeng Q."/>
            <person name="Hung C.-Y."/>
            <person name="McMahan C."/>
            <person name="Muszewska A."/>
            <person name="Grynberg M."/>
            <person name="Mandel M.A."/>
            <person name="Kellner E.M."/>
            <person name="Barker B.M."/>
            <person name="Galgiani J.N."/>
            <person name="Orbach M.J."/>
            <person name="Kirkland T.N."/>
            <person name="Cole G.T."/>
            <person name="Henn M.R."/>
            <person name="Birren B.W."/>
            <person name="Taylor J.W."/>
        </authorList>
    </citation>
    <scope>NUCLEOTIDE SEQUENCE [LARGE SCALE GENOMIC DNA]</scope>
    <source>
        <strain evidence="2">UAMH 1704</strain>
    </source>
</reference>
<dbReference type="VEuPathDB" id="FungiDB:UREG_03222"/>
<dbReference type="SUPFAM" id="SSF56112">
    <property type="entry name" value="Protein kinase-like (PK-like)"/>
    <property type="match status" value="1"/>
</dbReference>
<dbReference type="KEGG" id="ure:UREG_03222"/>
<dbReference type="GeneID" id="8439652"/>
<protein>
    <submittedName>
        <fullName evidence="1">Uncharacterized protein</fullName>
    </submittedName>
</protein>
<dbReference type="RefSeq" id="XP_002543705.1">
    <property type="nucleotide sequence ID" value="XM_002543659.1"/>
</dbReference>
<accession>C4JPQ0</accession>
<dbReference type="AlphaFoldDB" id="C4JPQ0"/>
<keyword evidence="2" id="KW-1185">Reference proteome</keyword>
<dbReference type="InParanoid" id="C4JPQ0"/>
<dbReference type="OMA" id="CETRELH"/>
<dbReference type="Proteomes" id="UP000002058">
    <property type="component" value="Unassembled WGS sequence"/>
</dbReference>
<dbReference type="PANTHER" id="PTHR21310">
    <property type="entry name" value="AMINOGLYCOSIDE PHOSPHOTRANSFERASE-RELATED-RELATED"/>
    <property type="match status" value="1"/>
</dbReference>
<gene>
    <name evidence="1" type="ORF">UREG_03222</name>
</gene>
<dbReference type="PANTHER" id="PTHR21310:SF37">
    <property type="entry name" value="AMINOGLYCOSIDE PHOSPHOTRANSFERASE DOMAIN-CONTAINING PROTEIN"/>
    <property type="match status" value="1"/>
</dbReference>
<evidence type="ECO:0000313" key="1">
    <source>
        <dbReference type="EMBL" id="EEP78376.1"/>
    </source>
</evidence>